<evidence type="ECO:0000313" key="2">
    <source>
        <dbReference type="EMBL" id="GJE75183.1"/>
    </source>
</evidence>
<protein>
    <submittedName>
        <fullName evidence="2">Uncharacterized protein</fullName>
    </submittedName>
</protein>
<dbReference type="EMBL" id="BPRE01000004">
    <property type="protein sequence ID" value="GJE75183.1"/>
    <property type="molecule type" value="Genomic_DNA"/>
</dbReference>
<proteinExistence type="predicted"/>
<evidence type="ECO:0000313" key="3">
    <source>
        <dbReference type="Proteomes" id="UP001055093"/>
    </source>
</evidence>
<gene>
    <name evidence="2" type="ORF">BGCPKDLD_1762</name>
</gene>
<feature type="compositionally biased region" description="Basic and acidic residues" evidence="1">
    <location>
        <begin position="11"/>
        <end position="21"/>
    </location>
</feature>
<accession>A0ABQ4US68</accession>
<dbReference type="Proteomes" id="UP001055093">
    <property type="component" value="Unassembled WGS sequence"/>
</dbReference>
<sequence>MVKSRMTGSQSDRRSLNEVRHPPRVSEPSVEIRNRLARNRFTYSGGYDGYEGRMVLRPESAKPSEAKR</sequence>
<comment type="caution">
    <text evidence="2">The sequence shown here is derived from an EMBL/GenBank/DDBJ whole genome shotgun (WGS) entry which is preliminary data.</text>
</comment>
<reference evidence="2" key="2">
    <citation type="submission" date="2021-08" db="EMBL/GenBank/DDBJ databases">
        <authorList>
            <person name="Tani A."/>
            <person name="Ola A."/>
            <person name="Ogura Y."/>
            <person name="Katsura K."/>
            <person name="Hayashi T."/>
        </authorList>
    </citation>
    <scope>NUCLEOTIDE SEQUENCE</scope>
    <source>
        <strain evidence="2">DSM 14458</strain>
    </source>
</reference>
<keyword evidence="3" id="KW-1185">Reference proteome</keyword>
<evidence type="ECO:0000256" key="1">
    <source>
        <dbReference type="SAM" id="MobiDB-lite"/>
    </source>
</evidence>
<reference evidence="2" key="1">
    <citation type="journal article" date="2021" name="Front. Microbiol.">
        <title>Comprehensive Comparative Genomics and Phenotyping of Methylobacterium Species.</title>
        <authorList>
            <person name="Alessa O."/>
            <person name="Ogura Y."/>
            <person name="Fujitani Y."/>
            <person name="Takami H."/>
            <person name="Hayashi T."/>
            <person name="Sahin N."/>
            <person name="Tani A."/>
        </authorList>
    </citation>
    <scope>NUCLEOTIDE SEQUENCE</scope>
    <source>
        <strain evidence="2">DSM 14458</strain>
    </source>
</reference>
<name>A0ABQ4US68_9HYPH</name>
<feature type="region of interest" description="Disordered" evidence="1">
    <location>
        <begin position="1"/>
        <end position="29"/>
    </location>
</feature>
<feature type="compositionally biased region" description="Polar residues" evidence="1">
    <location>
        <begin position="1"/>
        <end position="10"/>
    </location>
</feature>
<organism evidence="2 3">
    <name type="scientific">Methylorubrum suomiense</name>
    <dbReference type="NCBI Taxonomy" id="144191"/>
    <lineage>
        <taxon>Bacteria</taxon>
        <taxon>Pseudomonadati</taxon>
        <taxon>Pseudomonadota</taxon>
        <taxon>Alphaproteobacteria</taxon>
        <taxon>Hyphomicrobiales</taxon>
        <taxon>Methylobacteriaceae</taxon>
        <taxon>Methylorubrum</taxon>
    </lineage>
</organism>